<evidence type="ECO:0000256" key="1">
    <source>
        <dbReference type="ARBA" id="ARBA00022801"/>
    </source>
</evidence>
<dbReference type="GO" id="GO:0047499">
    <property type="term" value="F:calcium-independent phospholipase A2 activity"/>
    <property type="evidence" value="ECO:0007669"/>
    <property type="project" value="TreeGrafter"/>
</dbReference>
<sequence length="348" mass="38120">MEAPSEPKPGLCIVSFDGGGPGAISQLAILQEIMGRSFYDPSNDGEEPCPADSWDMMGGVGFGGLSALLLGCLRLSIEDAMEELAAIGTAIFTQRVEDIVTPDSNLAKLREAVEDLLKRHKYPIDIKLKDQRFRNGRCKVVVFAATTATMDHCHQFRTYSHRGRSIDPTFVEAACATLAIPELFTPVSIGSSLRKQRFVGTPIGSNNPTRQVLEEALLQFGDEQPISLILSLGSGRPNAFSFEMLNLYPESSGNLLTQLMLGCERVAKELSLQLSEFPAYIRLNVDKGVEFLKFSDWDQLGDIEAHTDVYLQLPGINDGVNNASRALQQRIGLTSLGELSKYLQYEAA</sequence>
<dbReference type="InterPro" id="IPR016035">
    <property type="entry name" value="Acyl_Trfase/lysoPLipase"/>
</dbReference>
<dbReference type="OrthoDB" id="630895at2759"/>
<evidence type="ECO:0000259" key="5">
    <source>
        <dbReference type="PROSITE" id="PS51635"/>
    </source>
</evidence>
<dbReference type="SUPFAM" id="SSF52151">
    <property type="entry name" value="FabD/lysophospholipase-like"/>
    <property type="match status" value="1"/>
</dbReference>
<dbReference type="HOGENOM" id="CLU_000288_144_2_1"/>
<protein>
    <recommendedName>
        <fullName evidence="5">PNPLA domain-containing protein</fullName>
    </recommendedName>
</protein>
<evidence type="ECO:0000256" key="4">
    <source>
        <dbReference type="PROSITE-ProRule" id="PRU01161"/>
    </source>
</evidence>
<evidence type="ECO:0000313" key="6">
    <source>
        <dbReference type="EMBL" id="KIM20749.1"/>
    </source>
</evidence>
<dbReference type="STRING" id="933852.A0A0C3AL34"/>
<dbReference type="GO" id="GO:0016020">
    <property type="term" value="C:membrane"/>
    <property type="evidence" value="ECO:0007669"/>
    <property type="project" value="TreeGrafter"/>
</dbReference>
<accession>A0A0C3AL34</accession>
<dbReference type="GO" id="GO:0019369">
    <property type="term" value="P:arachidonate metabolic process"/>
    <property type="evidence" value="ECO:0007669"/>
    <property type="project" value="TreeGrafter"/>
</dbReference>
<dbReference type="Proteomes" id="UP000054097">
    <property type="component" value="Unassembled WGS sequence"/>
</dbReference>
<keyword evidence="1" id="KW-0378">Hydrolase</keyword>
<keyword evidence="2" id="KW-0442">Lipid degradation</keyword>
<dbReference type="PANTHER" id="PTHR24185">
    <property type="entry name" value="CALCIUM-INDEPENDENT PHOSPHOLIPASE A2-GAMMA"/>
    <property type="match status" value="1"/>
</dbReference>
<feature type="domain" description="PNPLA" evidence="5">
    <location>
        <begin position="14"/>
        <end position="213"/>
    </location>
</feature>
<dbReference type="Gene3D" id="3.40.1090.10">
    <property type="entry name" value="Cytosolic phospholipase A2 catalytic domain"/>
    <property type="match status" value="1"/>
</dbReference>
<keyword evidence="7" id="KW-1185">Reference proteome</keyword>
<evidence type="ECO:0000313" key="7">
    <source>
        <dbReference type="Proteomes" id="UP000054097"/>
    </source>
</evidence>
<comment type="caution">
    <text evidence="4">Lacks conserved residue(s) required for the propagation of feature annotation.</text>
</comment>
<organism evidence="6 7">
    <name type="scientific">Serendipita vermifera MAFF 305830</name>
    <dbReference type="NCBI Taxonomy" id="933852"/>
    <lineage>
        <taxon>Eukaryota</taxon>
        <taxon>Fungi</taxon>
        <taxon>Dikarya</taxon>
        <taxon>Basidiomycota</taxon>
        <taxon>Agaricomycotina</taxon>
        <taxon>Agaricomycetes</taxon>
        <taxon>Sebacinales</taxon>
        <taxon>Serendipitaceae</taxon>
        <taxon>Serendipita</taxon>
    </lineage>
</organism>
<evidence type="ECO:0000256" key="2">
    <source>
        <dbReference type="ARBA" id="ARBA00022963"/>
    </source>
</evidence>
<evidence type="ECO:0000256" key="3">
    <source>
        <dbReference type="ARBA" id="ARBA00023098"/>
    </source>
</evidence>
<proteinExistence type="predicted"/>
<dbReference type="AlphaFoldDB" id="A0A0C3AL34"/>
<name>A0A0C3AL34_SERVB</name>
<dbReference type="EMBL" id="KN824410">
    <property type="protein sequence ID" value="KIM20749.1"/>
    <property type="molecule type" value="Genomic_DNA"/>
</dbReference>
<dbReference type="PANTHER" id="PTHR24185:SF1">
    <property type="entry name" value="CALCIUM-INDEPENDENT PHOSPHOLIPASE A2-GAMMA"/>
    <property type="match status" value="1"/>
</dbReference>
<dbReference type="GO" id="GO:0016042">
    <property type="term" value="P:lipid catabolic process"/>
    <property type="evidence" value="ECO:0007669"/>
    <property type="project" value="UniProtKB-KW"/>
</dbReference>
<reference evidence="7" key="2">
    <citation type="submission" date="2015-01" db="EMBL/GenBank/DDBJ databases">
        <title>Evolutionary Origins and Diversification of the Mycorrhizal Mutualists.</title>
        <authorList>
            <consortium name="DOE Joint Genome Institute"/>
            <consortium name="Mycorrhizal Genomics Consortium"/>
            <person name="Kohler A."/>
            <person name="Kuo A."/>
            <person name="Nagy L.G."/>
            <person name="Floudas D."/>
            <person name="Copeland A."/>
            <person name="Barry K.W."/>
            <person name="Cichocki N."/>
            <person name="Veneault-Fourrey C."/>
            <person name="LaButti K."/>
            <person name="Lindquist E.A."/>
            <person name="Lipzen A."/>
            <person name="Lundell T."/>
            <person name="Morin E."/>
            <person name="Murat C."/>
            <person name="Riley R."/>
            <person name="Ohm R."/>
            <person name="Sun H."/>
            <person name="Tunlid A."/>
            <person name="Henrissat B."/>
            <person name="Grigoriev I.V."/>
            <person name="Hibbett D.S."/>
            <person name="Martin F."/>
        </authorList>
    </citation>
    <scope>NUCLEOTIDE SEQUENCE [LARGE SCALE GENOMIC DNA]</scope>
    <source>
        <strain evidence="7">MAFF 305830</strain>
    </source>
</reference>
<gene>
    <name evidence="6" type="ORF">M408DRAFT_123984</name>
</gene>
<dbReference type="Pfam" id="PF01734">
    <property type="entry name" value="Patatin"/>
    <property type="match status" value="1"/>
</dbReference>
<dbReference type="PROSITE" id="PS51635">
    <property type="entry name" value="PNPLA"/>
    <property type="match status" value="1"/>
</dbReference>
<keyword evidence="3" id="KW-0443">Lipid metabolism</keyword>
<reference evidence="6 7" key="1">
    <citation type="submission" date="2014-04" db="EMBL/GenBank/DDBJ databases">
        <authorList>
            <consortium name="DOE Joint Genome Institute"/>
            <person name="Kuo A."/>
            <person name="Zuccaro A."/>
            <person name="Kohler A."/>
            <person name="Nagy L.G."/>
            <person name="Floudas D."/>
            <person name="Copeland A."/>
            <person name="Barry K.W."/>
            <person name="Cichocki N."/>
            <person name="Veneault-Fourrey C."/>
            <person name="LaButti K."/>
            <person name="Lindquist E.A."/>
            <person name="Lipzen A."/>
            <person name="Lundell T."/>
            <person name="Morin E."/>
            <person name="Murat C."/>
            <person name="Sun H."/>
            <person name="Tunlid A."/>
            <person name="Henrissat B."/>
            <person name="Grigoriev I.V."/>
            <person name="Hibbett D.S."/>
            <person name="Martin F."/>
            <person name="Nordberg H.P."/>
            <person name="Cantor M.N."/>
            <person name="Hua S.X."/>
        </authorList>
    </citation>
    <scope>NUCLEOTIDE SEQUENCE [LARGE SCALE GENOMIC DNA]</scope>
    <source>
        <strain evidence="6 7">MAFF 305830</strain>
    </source>
</reference>
<dbReference type="InterPro" id="IPR002641">
    <property type="entry name" value="PNPLA_dom"/>
</dbReference>
<dbReference type="GO" id="GO:0046486">
    <property type="term" value="P:glycerolipid metabolic process"/>
    <property type="evidence" value="ECO:0007669"/>
    <property type="project" value="UniProtKB-ARBA"/>
</dbReference>